<protein>
    <recommendedName>
        <fullName evidence="3">MalT-like TPR region domain-containing protein</fullName>
    </recommendedName>
</protein>
<dbReference type="Gene3D" id="1.25.40.10">
    <property type="entry name" value="Tetratricopeptide repeat domain"/>
    <property type="match status" value="1"/>
</dbReference>
<feature type="non-terminal residue" evidence="2">
    <location>
        <position position="228"/>
    </location>
</feature>
<evidence type="ECO:0000313" key="2">
    <source>
        <dbReference type="EMBL" id="GAH89382.1"/>
    </source>
</evidence>
<dbReference type="AlphaFoldDB" id="X1J5V9"/>
<feature type="region of interest" description="Disordered" evidence="1">
    <location>
        <begin position="1"/>
        <end position="21"/>
    </location>
</feature>
<sequence length="228" mass="25903">MKGIQDMRKSYHSMKESGSSDRHIEGAYGMWEAWSGNISKGIEVLEKHIKRQGALASAFHNLQSAHIKSGNLKAAEKVKKKGIAFIYSRKSVLSPYLIHSKAKSEFKSLEMQGKYEEAEPYIRKALKLSQSKQTFPDYTTQHFYDRNALIRNLLKQQKFVESEIEAREGIKSAMTIGGNSSFVTAMLIESLSEILIRKGRLEDAKKLCEANIQIWQNSDFPIDSWPLA</sequence>
<organism evidence="2">
    <name type="scientific">marine sediment metagenome</name>
    <dbReference type="NCBI Taxonomy" id="412755"/>
    <lineage>
        <taxon>unclassified sequences</taxon>
        <taxon>metagenomes</taxon>
        <taxon>ecological metagenomes</taxon>
    </lineage>
</organism>
<reference evidence="2" key="1">
    <citation type="journal article" date="2014" name="Front. Microbiol.">
        <title>High frequency of phylogenetically diverse reductive dehalogenase-homologous genes in deep subseafloor sedimentary metagenomes.</title>
        <authorList>
            <person name="Kawai M."/>
            <person name="Futagami T."/>
            <person name="Toyoda A."/>
            <person name="Takaki Y."/>
            <person name="Nishi S."/>
            <person name="Hori S."/>
            <person name="Arai W."/>
            <person name="Tsubouchi T."/>
            <person name="Morono Y."/>
            <person name="Uchiyama I."/>
            <person name="Ito T."/>
            <person name="Fujiyama A."/>
            <person name="Inagaki F."/>
            <person name="Takami H."/>
        </authorList>
    </citation>
    <scope>NUCLEOTIDE SEQUENCE</scope>
    <source>
        <strain evidence="2">Expedition CK06-06</strain>
    </source>
</reference>
<proteinExistence type="predicted"/>
<dbReference type="SUPFAM" id="SSF48452">
    <property type="entry name" value="TPR-like"/>
    <property type="match status" value="1"/>
</dbReference>
<name>X1J5V9_9ZZZZ</name>
<gene>
    <name evidence="2" type="ORF">S03H2_56790</name>
</gene>
<accession>X1J5V9</accession>
<dbReference type="EMBL" id="BARU01036363">
    <property type="protein sequence ID" value="GAH89382.1"/>
    <property type="molecule type" value="Genomic_DNA"/>
</dbReference>
<evidence type="ECO:0000256" key="1">
    <source>
        <dbReference type="SAM" id="MobiDB-lite"/>
    </source>
</evidence>
<comment type="caution">
    <text evidence="2">The sequence shown here is derived from an EMBL/GenBank/DDBJ whole genome shotgun (WGS) entry which is preliminary data.</text>
</comment>
<evidence type="ECO:0008006" key="3">
    <source>
        <dbReference type="Google" id="ProtNLM"/>
    </source>
</evidence>
<dbReference type="InterPro" id="IPR011990">
    <property type="entry name" value="TPR-like_helical_dom_sf"/>
</dbReference>